<evidence type="ECO:0000313" key="5">
    <source>
        <dbReference type="Proteomes" id="UP000193218"/>
    </source>
</evidence>
<keyword evidence="2" id="KW-0732">Signal</keyword>
<dbReference type="PANTHER" id="PTHR39460:SF1">
    <property type="entry name" value="C6 TRANSCRIPTION FACTOR"/>
    <property type="match status" value="1"/>
</dbReference>
<dbReference type="PANTHER" id="PTHR39460">
    <property type="entry name" value="EXPRESSED PROTEIN"/>
    <property type="match status" value="1"/>
</dbReference>
<gene>
    <name evidence="4" type="ORF">BD324DRAFT_80651</name>
</gene>
<comment type="caution">
    <text evidence="4">The sequence shown here is derived from an EMBL/GenBank/DDBJ whole genome shotgun (WGS) entry which is preliminary data.</text>
</comment>
<feature type="signal peptide" evidence="2">
    <location>
        <begin position="1"/>
        <end position="27"/>
    </location>
</feature>
<reference evidence="4 5" key="1">
    <citation type="submission" date="2017-03" db="EMBL/GenBank/DDBJ databases">
        <title>Widespread Adenine N6-methylation of Active Genes in Fungi.</title>
        <authorList>
            <consortium name="DOE Joint Genome Institute"/>
            <person name="Mondo S.J."/>
            <person name="Dannebaum R.O."/>
            <person name="Kuo R.C."/>
            <person name="Louie K.B."/>
            <person name="Bewick A.J."/>
            <person name="Labutti K."/>
            <person name="Haridas S."/>
            <person name="Kuo A."/>
            <person name="Salamov A."/>
            <person name="Ahrendt S.R."/>
            <person name="Lau R."/>
            <person name="Bowen B.P."/>
            <person name="Lipzen A."/>
            <person name="Sullivan W."/>
            <person name="Andreopoulos W.B."/>
            <person name="Clum A."/>
            <person name="Lindquist E."/>
            <person name="Daum C."/>
            <person name="Northen T.R."/>
            <person name="Ramamoorthy G."/>
            <person name="Schmitz R.J."/>
            <person name="Gryganskyi A."/>
            <person name="Culley D."/>
            <person name="Magnuson J."/>
            <person name="James T.Y."/>
            <person name="O'Malley M.A."/>
            <person name="Stajich J.E."/>
            <person name="Spatafora J.W."/>
            <person name="Visel A."/>
            <person name="Grigoriev I.V."/>
        </authorList>
    </citation>
    <scope>NUCLEOTIDE SEQUENCE [LARGE SCALE GENOMIC DNA]</scope>
    <source>
        <strain evidence="4 5">NRRL Y-17943</strain>
    </source>
</reference>
<organism evidence="4 5">
    <name type="scientific">Kockovaella imperatae</name>
    <dbReference type="NCBI Taxonomy" id="4999"/>
    <lineage>
        <taxon>Eukaryota</taxon>
        <taxon>Fungi</taxon>
        <taxon>Dikarya</taxon>
        <taxon>Basidiomycota</taxon>
        <taxon>Agaricomycotina</taxon>
        <taxon>Tremellomycetes</taxon>
        <taxon>Tremellales</taxon>
        <taxon>Cuniculitremaceae</taxon>
        <taxon>Kockovaella</taxon>
    </lineage>
</organism>
<dbReference type="AlphaFoldDB" id="A0A1Y1UCL6"/>
<feature type="chain" id="PRO_5012688687" description="DUF7729 domain-containing protein" evidence="2">
    <location>
        <begin position="28"/>
        <end position="316"/>
    </location>
</feature>
<feature type="domain" description="DUF7729" evidence="3">
    <location>
        <begin position="65"/>
        <end position="273"/>
    </location>
</feature>
<dbReference type="Pfam" id="PF24855">
    <property type="entry name" value="DUF7729"/>
    <property type="match status" value="1"/>
</dbReference>
<dbReference type="EMBL" id="NBSH01000010">
    <property type="protein sequence ID" value="ORX35798.1"/>
    <property type="molecule type" value="Genomic_DNA"/>
</dbReference>
<proteinExistence type="predicted"/>
<evidence type="ECO:0000259" key="3">
    <source>
        <dbReference type="Pfam" id="PF24855"/>
    </source>
</evidence>
<evidence type="ECO:0000256" key="2">
    <source>
        <dbReference type="SAM" id="SignalP"/>
    </source>
</evidence>
<dbReference type="InParanoid" id="A0A1Y1UCL6"/>
<sequence length="316" mass="33812">MRWRTWTGPRTRCIDLFLLTTWSFAVAKQTDHAVLDLNGTTTTTSTSIPLPLPPLIAPLTPPTPTPIPMDLFLSYSVSTPCLSYMTSTLSSPLFSSCLPFSLLLTTSTSFANLVKSSLKTRNLTTLNDLLAYTTSPQPSIDTCVSFFQSTLSDLSSDSHCGNDLKDARVLAVEFADGLANYNLMRKAAGLVSEETIGSHCYLEAITATSADDLYFWSLPAGIRLPASSTPSCSPCSLRLLELYAQSTASSSSSLNTTIIQSAIDRVNGACGASLPAMAVSASVTGSTSPSIVYNQLWLLLLHASLFSCFWVLVAST</sequence>
<name>A0A1Y1UCL6_9TREE</name>
<dbReference type="GeneID" id="33561059"/>
<feature type="transmembrane region" description="Helical" evidence="1">
    <location>
        <begin position="296"/>
        <end position="313"/>
    </location>
</feature>
<evidence type="ECO:0000313" key="4">
    <source>
        <dbReference type="EMBL" id="ORX35798.1"/>
    </source>
</evidence>
<keyword evidence="1" id="KW-0472">Membrane</keyword>
<dbReference type="RefSeq" id="XP_021869962.1">
    <property type="nucleotide sequence ID" value="XM_022019250.1"/>
</dbReference>
<keyword evidence="5" id="KW-1185">Reference proteome</keyword>
<keyword evidence="1" id="KW-1133">Transmembrane helix</keyword>
<accession>A0A1Y1UCL6</accession>
<dbReference type="Proteomes" id="UP000193218">
    <property type="component" value="Unassembled WGS sequence"/>
</dbReference>
<protein>
    <recommendedName>
        <fullName evidence="3">DUF7729 domain-containing protein</fullName>
    </recommendedName>
</protein>
<evidence type="ECO:0000256" key="1">
    <source>
        <dbReference type="SAM" id="Phobius"/>
    </source>
</evidence>
<dbReference type="InterPro" id="IPR056146">
    <property type="entry name" value="DUF7729"/>
</dbReference>
<dbReference type="OrthoDB" id="2564812at2759"/>
<keyword evidence="1" id="KW-0812">Transmembrane</keyword>